<evidence type="ECO:0000256" key="2">
    <source>
        <dbReference type="SAM" id="Phobius"/>
    </source>
</evidence>
<dbReference type="Proteomes" id="UP000321424">
    <property type="component" value="Unassembled WGS sequence"/>
</dbReference>
<protein>
    <submittedName>
        <fullName evidence="3">Uncharacterized protein</fullName>
    </submittedName>
</protein>
<proteinExistence type="predicted"/>
<reference evidence="3 4" key="1">
    <citation type="submission" date="2019-07" db="EMBL/GenBank/DDBJ databases">
        <title>Whole genome shotgun sequence of Nocardia ninae NBRC 108245.</title>
        <authorList>
            <person name="Hosoyama A."/>
            <person name="Uohara A."/>
            <person name="Ohji S."/>
            <person name="Ichikawa N."/>
        </authorList>
    </citation>
    <scope>NUCLEOTIDE SEQUENCE [LARGE SCALE GENOMIC DNA]</scope>
    <source>
        <strain evidence="3 4">NBRC 108245</strain>
    </source>
</reference>
<accession>A0A511MRX9</accession>
<feature type="transmembrane region" description="Helical" evidence="2">
    <location>
        <begin position="139"/>
        <end position="162"/>
    </location>
</feature>
<evidence type="ECO:0000313" key="3">
    <source>
        <dbReference type="EMBL" id="GEM43344.1"/>
    </source>
</evidence>
<feature type="region of interest" description="Disordered" evidence="1">
    <location>
        <begin position="168"/>
        <end position="286"/>
    </location>
</feature>
<feature type="compositionally biased region" description="Polar residues" evidence="1">
    <location>
        <begin position="10"/>
        <end position="21"/>
    </location>
</feature>
<keyword evidence="2" id="KW-0812">Transmembrane</keyword>
<keyword evidence="4" id="KW-1185">Reference proteome</keyword>
<evidence type="ECO:0000313" key="4">
    <source>
        <dbReference type="Proteomes" id="UP000321424"/>
    </source>
</evidence>
<dbReference type="EMBL" id="BJXA01000094">
    <property type="protein sequence ID" value="GEM43344.1"/>
    <property type="molecule type" value="Genomic_DNA"/>
</dbReference>
<feature type="transmembrane region" description="Helical" evidence="2">
    <location>
        <begin position="69"/>
        <end position="93"/>
    </location>
</feature>
<feature type="region of interest" description="Disordered" evidence="1">
    <location>
        <begin position="1"/>
        <end position="21"/>
    </location>
</feature>
<feature type="compositionally biased region" description="Low complexity" evidence="1">
    <location>
        <begin position="197"/>
        <end position="221"/>
    </location>
</feature>
<keyword evidence="2" id="KW-0472">Membrane</keyword>
<gene>
    <name evidence="3" type="ORF">NN4_78630</name>
</gene>
<feature type="transmembrane region" description="Helical" evidence="2">
    <location>
        <begin position="105"/>
        <end position="127"/>
    </location>
</feature>
<feature type="transmembrane region" description="Helical" evidence="2">
    <location>
        <begin position="29"/>
        <end position="49"/>
    </location>
</feature>
<feature type="compositionally biased region" description="Basic residues" evidence="1">
    <location>
        <begin position="233"/>
        <end position="250"/>
    </location>
</feature>
<organism evidence="3 4">
    <name type="scientific">Nocardia ninae NBRC 108245</name>
    <dbReference type="NCBI Taxonomy" id="1210091"/>
    <lineage>
        <taxon>Bacteria</taxon>
        <taxon>Bacillati</taxon>
        <taxon>Actinomycetota</taxon>
        <taxon>Actinomycetes</taxon>
        <taxon>Mycobacteriales</taxon>
        <taxon>Nocardiaceae</taxon>
        <taxon>Nocardia</taxon>
    </lineage>
</organism>
<comment type="caution">
    <text evidence="3">The sequence shown here is derived from an EMBL/GenBank/DDBJ whole genome shotgun (WGS) entry which is preliminary data.</text>
</comment>
<evidence type="ECO:0000256" key="1">
    <source>
        <dbReference type="SAM" id="MobiDB-lite"/>
    </source>
</evidence>
<keyword evidence="2" id="KW-1133">Transmembrane helix</keyword>
<name>A0A511MRX9_9NOCA</name>
<sequence>MTMTKIPGAQATTDKQQPDGQVSTRSMRAWPVLLLALPAFVAIWSGWVGLGELTGFGPVQPLPGIADNFTINTAITLPIGMEAYASYALSVWLSGRVRSDRTRGYAKWSAFGSLILGAVGQIAYHLMQAADVTVAPWPVTVLVACLPVAVLGMGAALAHMILREHHHPAAPTGQQAEPVPGGAQLPCEQSDSALSEGTRTADAPPDAPGTAATAPGGAPRPTDAPPPPMSVTRTHRRVPHARRTPRRRPPIRTIRPRSEQAEAGIAPDQHPSAPIPQPGKSNAVQPVPADRDELIHELTARGMSARQIGPLIGVAHTTVLRVLGRTENAPADAPHERHAPADTPSAPVPVRNLARVRRGGLRTAPKPVDEPGEVIDAELVEDTELSITEHSADSGTVAVGGGA</sequence>
<dbReference type="AlphaFoldDB" id="A0A511MRX9"/>